<reference evidence="2" key="3">
    <citation type="submission" date="2022-01" db="UniProtKB">
        <authorList>
            <consortium name="EnsemblPlants"/>
        </authorList>
    </citation>
    <scope>IDENTIFICATION</scope>
    <source>
        <strain evidence="2">subsp. vulgare</strain>
    </source>
</reference>
<dbReference type="CDD" id="cd05008">
    <property type="entry name" value="SIS_GlmS_GlmD_1"/>
    <property type="match status" value="1"/>
</dbReference>
<dbReference type="InterPro" id="IPR035466">
    <property type="entry name" value="GlmS/AgaS_SIS"/>
</dbReference>
<evidence type="ECO:0000313" key="2">
    <source>
        <dbReference type="EnsemblPlants" id="HORVU.MOREX.r3.4HG0356370.1"/>
    </source>
</evidence>
<organism evidence="2 3">
    <name type="scientific">Hordeum vulgare subsp. vulgare</name>
    <name type="common">Domesticated barley</name>
    <dbReference type="NCBI Taxonomy" id="112509"/>
    <lineage>
        <taxon>Eukaryota</taxon>
        <taxon>Viridiplantae</taxon>
        <taxon>Streptophyta</taxon>
        <taxon>Embryophyta</taxon>
        <taxon>Tracheophyta</taxon>
        <taxon>Spermatophyta</taxon>
        <taxon>Magnoliopsida</taxon>
        <taxon>Liliopsida</taxon>
        <taxon>Poales</taxon>
        <taxon>Poaceae</taxon>
        <taxon>BOP clade</taxon>
        <taxon>Pooideae</taxon>
        <taxon>Triticodae</taxon>
        <taxon>Triticeae</taxon>
        <taxon>Hordeinae</taxon>
        <taxon>Hordeum</taxon>
    </lineage>
</organism>
<dbReference type="PROSITE" id="PS51464">
    <property type="entry name" value="SIS"/>
    <property type="match status" value="2"/>
</dbReference>
<keyword evidence="3" id="KW-1185">Reference proteome</keyword>
<protein>
    <recommendedName>
        <fullName evidence="1">SIS domain-containing protein</fullName>
    </recommendedName>
</protein>
<dbReference type="GO" id="GO:0004360">
    <property type="term" value="F:glutamine-fructose-6-phosphate transaminase (isomerizing) activity"/>
    <property type="evidence" value="ECO:0007669"/>
    <property type="project" value="UniProtKB-ARBA"/>
</dbReference>
<dbReference type="InterPro" id="IPR035490">
    <property type="entry name" value="GlmS/FrlB_SIS"/>
</dbReference>
<proteinExistence type="predicted"/>
<name>A0A287NLT1_HORVV</name>
<evidence type="ECO:0000259" key="1">
    <source>
        <dbReference type="PROSITE" id="PS51464"/>
    </source>
</evidence>
<dbReference type="Gramene" id="HORVU.MOREX.r3.4HG0356370.1">
    <property type="protein sequence ID" value="HORVU.MOREX.r3.4HG0356370.1"/>
    <property type="gene ID" value="HORVU.MOREX.r3.4HG0356370"/>
</dbReference>
<feature type="domain" description="SIS" evidence="1">
    <location>
        <begin position="1"/>
        <end position="101"/>
    </location>
</feature>
<dbReference type="EnsemblPlants" id="HORVU.MOREX.r3.4HG0356370.1">
    <property type="protein sequence ID" value="HORVU.MOREX.r3.4HG0356370.1"/>
    <property type="gene ID" value="HORVU.MOREX.r3.4HG0356370"/>
</dbReference>
<dbReference type="GO" id="GO:0046349">
    <property type="term" value="P:amino sugar biosynthetic process"/>
    <property type="evidence" value="ECO:0007669"/>
    <property type="project" value="UniProtKB-ARBA"/>
</dbReference>
<dbReference type="Gene3D" id="3.40.50.10490">
    <property type="entry name" value="Glucose-6-phosphate isomerase like protein, domain 1"/>
    <property type="match status" value="2"/>
</dbReference>
<accession>A0A287NLT1</accession>
<sequence>MEVASDLLDRQGPIYREDTAVFVSQSGETADTLLALEYALEKGALCVGVTNTVGSTLSRKTHCGIHINAGCEIGVASTKAYTSQIVVMAMIALAIGSDQLSTQARRESIIVGLSSLPSHVSEVLKLDAEMKELASSLIDSESLLVFGRGYNYATALEGALKVKEVALMHSEGMLAGEMKHGPLALVDENLPIIVIATRDSCFSKQKSVIQQLLSRKGRLIIMCSEGDISAVGPSASCRVIQVPEVADCLQPVINIIPLQLLAYHLTVLRGFDVDQPRNLAKSVTTQ</sequence>
<dbReference type="GO" id="GO:0097367">
    <property type="term" value="F:carbohydrate derivative binding"/>
    <property type="evidence" value="ECO:0007669"/>
    <property type="project" value="InterPro"/>
</dbReference>
<dbReference type="Proteomes" id="UP000011116">
    <property type="component" value="Chromosome 4H"/>
</dbReference>
<dbReference type="AlphaFoldDB" id="A0A287NLT1"/>
<evidence type="ECO:0000313" key="3">
    <source>
        <dbReference type="Proteomes" id="UP000011116"/>
    </source>
</evidence>
<dbReference type="CDD" id="cd05009">
    <property type="entry name" value="SIS_GlmS_GlmD_2"/>
    <property type="match status" value="1"/>
</dbReference>
<dbReference type="Pfam" id="PF01380">
    <property type="entry name" value="SIS"/>
    <property type="match status" value="2"/>
</dbReference>
<dbReference type="FunFam" id="3.40.50.10490:FF:000002">
    <property type="entry name" value="Glutamine--fructose-6-phosphate aminotransferase [isomerizing]"/>
    <property type="match status" value="1"/>
</dbReference>
<dbReference type="PANTHER" id="PTHR10937">
    <property type="entry name" value="GLUCOSAMINE--FRUCTOSE-6-PHOSPHATE AMINOTRANSFERASE, ISOMERIZING"/>
    <property type="match status" value="1"/>
</dbReference>
<reference evidence="2" key="2">
    <citation type="submission" date="2020-10" db="EMBL/GenBank/DDBJ databases">
        <authorList>
            <person name="Scholz U."/>
            <person name="Mascher M."/>
            <person name="Fiebig A."/>
        </authorList>
    </citation>
    <scope>NUCLEOTIDE SEQUENCE [LARGE SCALE GENOMIC DNA]</scope>
    <source>
        <strain evidence="2">cv. Morex</strain>
    </source>
</reference>
<feature type="domain" description="SIS" evidence="1">
    <location>
        <begin position="133"/>
        <end position="276"/>
    </location>
</feature>
<reference evidence="3" key="1">
    <citation type="journal article" date="2012" name="Nature">
        <title>A physical, genetic and functional sequence assembly of the barley genome.</title>
        <authorList>
            <consortium name="The International Barley Genome Sequencing Consortium"/>
            <person name="Mayer K.F."/>
            <person name="Waugh R."/>
            <person name="Brown J.W."/>
            <person name="Schulman A."/>
            <person name="Langridge P."/>
            <person name="Platzer M."/>
            <person name="Fincher G.B."/>
            <person name="Muehlbauer G.J."/>
            <person name="Sato K."/>
            <person name="Close T.J."/>
            <person name="Wise R.P."/>
            <person name="Stein N."/>
        </authorList>
    </citation>
    <scope>NUCLEOTIDE SEQUENCE [LARGE SCALE GENOMIC DNA]</scope>
    <source>
        <strain evidence="3">cv. Morex</strain>
    </source>
</reference>
<dbReference type="ExpressionAtlas" id="A0A287NLT1">
    <property type="expression patterns" value="baseline and differential"/>
</dbReference>
<dbReference type="SUPFAM" id="SSF53697">
    <property type="entry name" value="SIS domain"/>
    <property type="match status" value="1"/>
</dbReference>
<dbReference type="SMR" id="A0A287NLT1"/>
<dbReference type="InterPro" id="IPR046348">
    <property type="entry name" value="SIS_dom_sf"/>
</dbReference>
<dbReference type="InterPro" id="IPR001347">
    <property type="entry name" value="SIS_dom"/>
</dbReference>
<dbReference type="PANTHER" id="PTHR10937:SF16">
    <property type="entry name" value="GLUTAMINE--FRUCTOSE-6-PHOSPHATE TRANSAMINASE (ISOMERIZING)"/>
    <property type="match status" value="1"/>
</dbReference>